<keyword evidence="10" id="KW-1185">Reference proteome</keyword>
<evidence type="ECO:0000256" key="4">
    <source>
        <dbReference type="ARBA" id="ARBA00022833"/>
    </source>
</evidence>
<evidence type="ECO:0000313" key="10">
    <source>
        <dbReference type="Proteomes" id="UP001169242"/>
    </source>
</evidence>
<evidence type="ECO:0000256" key="3">
    <source>
        <dbReference type="ARBA" id="ARBA00022801"/>
    </source>
</evidence>
<dbReference type="AlphaFoldDB" id="A0AA42DK82"/>
<evidence type="ECO:0000313" key="9">
    <source>
        <dbReference type="EMBL" id="MDA3730374.1"/>
    </source>
</evidence>
<feature type="domain" description="Peptidase M3A/M3B catalytic" evidence="7">
    <location>
        <begin position="195"/>
        <end position="575"/>
    </location>
</feature>
<accession>A0AA42DK82</accession>
<organism evidence="9 10">
    <name type="scientific">Holtiella tumoricola</name>
    <dbReference type="NCBI Taxonomy" id="3018743"/>
    <lineage>
        <taxon>Bacteria</taxon>
        <taxon>Bacillati</taxon>
        <taxon>Bacillota</taxon>
        <taxon>Clostridia</taxon>
        <taxon>Lachnospirales</taxon>
        <taxon>Cellulosilyticaceae</taxon>
        <taxon>Holtiella</taxon>
    </lineage>
</organism>
<gene>
    <name evidence="9" type="ORF">PBV87_02495</name>
</gene>
<dbReference type="InterPro" id="IPR013647">
    <property type="entry name" value="OligopepF_N_dom"/>
</dbReference>
<dbReference type="InterPro" id="IPR001567">
    <property type="entry name" value="Pept_M3A_M3B_dom"/>
</dbReference>
<dbReference type="GO" id="GO:0004222">
    <property type="term" value="F:metalloendopeptidase activity"/>
    <property type="evidence" value="ECO:0007669"/>
    <property type="project" value="InterPro"/>
</dbReference>
<comment type="cofactor">
    <cofactor evidence="6">
        <name>Zn(2+)</name>
        <dbReference type="ChEBI" id="CHEBI:29105"/>
    </cofactor>
    <text evidence="6">Binds 1 zinc ion.</text>
</comment>
<evidence type="ECO:0000259" key="7">
    <source>
        <dbReference type="Pfam" id="PF01432"/>
    </source>
</evidence>
<sequence length="592" mass="68134">MALEWDLTPLYDSFESEKFKEDLKKSSILVDEMKEWIDINFNNHEDELEKLENFMKKDLELYSYQERLGAFIHLTLSTDSKNEPAIKNNAILQAKRNELAGPMAKVNKWIAQIEDLATLLEKSPLLKEHSFYLSEIVANNAHSLSEKEEAMLAKLKETGSSAWEDYKNLIISTHKVEIEEEEGMKEYPLTVALNMAYDTDKKVRERAYHAEIASYKKIEDGVAAALNGIKGEAISVCALRGYESPLEMTLNQSRMDRETLEAMLGAMRESFPKFRSYLRRKAELLGYKNGLPFYEMYAPVCDADMTYSYEDGQDFVEKQFRKFSENLGNYAVKAFDNHWIDVYPRAGKRGGAFCSTIRTIKQSRFLLNYGNSFSDVITMAHELGHGFHGACLNNESPFNTSYPMPLAETASTFCETIVKKAAIKEVDKKAAFSILETEISDATQVIVDIYSRYLFETEVFEKRKVSPLTVEEIKNAMLNAQKEAYGDGLDPEYLHPYMWTWKPHYYFTTRNFYNFPYAFGLLFAKGLYAEYCKKPETFPEEYEKILALTGKNKIVDVTKAAGIDVHDIEFWKASLKTIEEDIDTFIKLSYEI</sequence>
<dbReference type="Proteomes" id="UP001169242">
    <property type="component" value="Unassembled WGS sequence"/>
</dbReference>
<reference evidence="9" key="1">
    <citation type="journal article" date="2023" name="Int. J. Syst. Evol. Microbiol.">
        <title>&lt;i&gt;Holtiella tumoricola&lt;/i&gt; gen. nov. sp. nov., isolated from a human clinical sample.</title>
        <authorList>
            <person name="Allen-Vercoe E."/>
            <person name="Daigneault M.C."/>
            <person name="Vancuren S.J."/>
            <person name="Cochrane K."/>
            <person name="O'Neal L.L."/>
            <person name="Sankaranarayanan K."/>
            <person name="Lawson P.A."/>
        </authorList>
    </citation>
    <scope>NUCLEOTIDE SEQUENCE</scope>
    <source>
        <strain evidence="9">CC70A</strain>
    </source>
</reference>
<evidence type="ECO:0000256" key="2">
    <source>
        <dbReference type="ARBA" id="ARBA00022723"/>
    </source>
</evidence>
<comment type="similarity">
    <text evidence="6">Belongs to the peptidase M3 family.</text>
</comment>
<keyword evidence="4 6" id="KW-0862">Zinc</keyword>
<evidence type="ECO:0000256" key="6">
    <source>
        <dbReference type="RuleBase" id="RU003435"/>
    </source>
</evidence>
<evidence type="ECO:0000259" key="8">
    <source>
        <dbReference type="Pfam" id="PF08439"/>
    </source>
</evidence>
<dbReference type="InterPro" id="IPR011977">
    <property type="entry name" value="Pept_M3B_clade3"/>
</dbReference>
<keyword evidence="3 6" id="KW-0378">Hydrolase</keyword>
<evidence type="ECO:0000256" key="1">
    <source>
        <dbReference type="ARBA" id="ARBA00022670"/>
    </source>
</evidence>
<dbReference type="Gene3D" id="1.20.140.70">
    <property type="entry name" value="Oligopeptidase f, N-terminal domain"/>
    <property type="match status" value="1"/>
</dbReference>
<dbReference type="InterPro" id="IPR042088">
    <property type="entry name" value="OligoPept_F_C"/>
</dbReference>
<protein>
    <submittedName>
        <fullName evidence="9">M3 family oligoendopeptidase</fullName>
    </submittedName>
</protein>
<dbReference type="Gene3D" id="1.10.1370.20">
    <property type="entry name" value="Oligoendopeptidase f, C-terminal domain"/>
    <property type="match status" value="1"/>
</dbReference>
<keyword evidence="2 6" id="KW-0479">Metal-binding</keyword>
<dbReference type="EMBL" id="JAQIFT010000012">
    <property type="protein sequence ID" value="MDA3730374.1"/>
    <property type="molecule type" value="Genomic_DNA"/>
</dbReference>
<dbReference type="RefSeq" id="WP_271011025.1">
    <property type="nucleotide sequence ID" value="NZ_JAQIFT010000012.1"/>
</dbReference>
<dbReference type="CDD" id="cd09607">
    <property type="entry name" value="M3B_PepF"/>
    <property type="match status" value="1"/>
</dbReference>
<dbReference type="NCBIfam" id="TIGR02290">
    <property type="entry name" value="M3_fam_3"/>
    <property type="match status" value="1"/>
</dbReference>
<dbReference type="GO" id="GO:0006508">
    <property type="term" value="P:proteolysis"/>
    <property type="evidence" value="ECO:0007669"/>
    <property type="project" value="UniProtKB-KW"/>
</dbReference>
<dbReference type="InterPro" id="IPR034006">
    <property type="entry name" value="M3B_PepF_2"/>
</dbReference>
<name>A0AA42DK82_9FIRM</name>
<keyword evidence="1 6" id="KW-0645">Protease</keyword>
<comment type="caution">
    <text evidence="9">The sequence shown here is derived from an EMBL/GenBank/DDBJ whole genome shotgun (WGS) entry which is preliminary data.</text>
</comment>
<dbReference type="SUPFAM" id="SSF55486">
    <property type="entry name" value="Metalloproteases ('zincins'), catalytic domain"/>
    <property type="match status" value="1"/>
</dbReference>
<dbReference type="GO" id="GO:0046872">
    <property type="term" value="F:metal ion binding"/>
    <property type="evidence" value="ECO:0007669"/>
    <property type="project" value="UniProtKB-UniRule"/>
</dbReference>
<dbReference type="Pfam" id="PF08439">
    <property type="entry name" value="Peptidase_M3_N"/>
    <property type="match status" value="1"/>
</dbReference>
<proteinExistence type="inferred from homology"/>
<keyword evidence="5 6" id="KW-0482">Metalloprotease</keyword>
<evidence type="ECO:0000256" key="5">
    <source>
        <dbReference type="ARBA" id="ARBA00023049"/>
    </source>
</evidence>
<feature type="domain" description="Oligopeptidase F N-terminal" evidence="8">
    <location>
        <begin position="114"/>
        <end position="172"/>
    </location>
</feature>
<dbReference type="Pfam" id="PF01432">
    <property type="entry name" value="Peptidase_M3"/>
    <property type="match status" value="1"/>
</dbReference>